<comment type="caution">
    <text evidence="2">The sequence shown here is derived from an EMBL/GenBank/DDBJ whole genome shotgun (WGS) entry which is preliminary data.</text>
</comment>
<dbReference type="InterPro" id="IPR010107">
    <property type="entry name" value="Glutamate_decarboxylase"/>
</dbReference>
<protein>
    <submittedName>
        <fullName evidence="2">Uncharacterized protein</fullName>
    </submittedName>
</protein>
<name>A0ABC8UQU8_9AQUA</name>
<evidence type="ECO:0000313" key="2">
    <source>
        <dbReference type="EMBL" id="CAK9183342.1"/>
    </source>
</evidence>
<proteinExistence type="inferred from homology"/>
<organism evidence="2 3">
    <name type="scientific">Ilex paraguariensis</name>
    <name type="common">yerba mate</name>
    <dbReference type="NCBI Taxonomy" id="185542"/>
    <lineage>
        <taxon>Eukaryota</taxon>
        <taxon>Viridiplantae</taxon>
        <taxon>Streptophyta</taxon>
        <taxon>Embryophyta</taxon>
        <taxon>Tracheophyta</taxon>
        <taxon>Spermatophyta</taxon>
        <taxon>Magnoliopsida</taxon>
        <taxon>eudicotyledons</taxon>
        <taxon>Gunneridae</taxon>
        <taxon>Pentapetalae</taxon>
        <taxon>asterids</taxon>
        <taxon>campanulids</taxon>
        <taxon>Aquifoliales</taxon>
        <taxon>Aquifoliaceae</taxon>
        <taxon>Ilex</taxon>
    </lineage>
</organism>
<gene>
    <name evidence="2" type="ORF">ILEXP_LOCUS53605</name>
</gene>
<evidence type="ECO:0000256" key="1">
    <source>
        <dbReference type="ARBA" id="ARBA00009533"/>
    </source>
</evidence>
<comment type="similarity">
    <text evidence="1">Belongs to the group II decarboxylase family.</text>
</comment>
<keyword evidence="3" id="KW-1185">Reference proteome</keyword>
<dbReference type="EMBL" id="CAUOFW020008613">
    <property type="protein sequence ID" value="CAK9183342.1"/>
    <property type="molecule type" value="Genomic_DNA"/>
</dbReference>
<sequence length="94" mass="10064">MMAPINKNYVDMDEYAVTTELQASISSPVLSSLATGSAELGVVLTTWLEPECDKLMMAPINKNYVDMDEYAVTTELQASISSPVLSSLATGSVN</sequence>
<dbReference type="AlphaFoldDB" id="A0ABC8UQU8"/>
<accession>A0ABC8UQU8</accession>
<dbReference type="PANTHER" id="PTHR43321:SF3">
    <property type="entry name" value="GLUTAMATE DECARBOXYLASE"/>
    <property type="match status" value="1"/>
</dbReference>
<evidence type="ECO:0000313" key="3">
    <source>
        <dbReference type="Proteomes" id="UP001642360"/>
    </source>
</evidence>
<dbReference type="PANTHER" id="PTHR43321">
    <property type="entry name" value="GLUTAMATE DECARBOXYLASE"/>
    <property type="match status" value="1"/>
</dbReference>
<dbReference type="Proteomes" id="UP001642360">
    <property type="component" value="Unassembled WGS sequence"/>
</dbReference>
<reference evidence="2 3" key="1">
    <citation type="submission" date="2024-02" db="EMBL/GenBank/DDBJ databases">
        <authorList>
            <person name="Vignale AGUSTIN F."/>
            <person name="Sosa J E."/>
            <person name="Modenutti C."/>
        </authorList>
    </citation>
    <scope>NUCLEOTIDE SEQUENCE [LARGE SCALE GENOMIC DNA]</scope>
</reference>